<feature type="signal peptide" evidence="1">
    <location>
        <begin position="1"/>
        <end position="18"/>
    </location>
</feature>
<dbReference type="PROSITE" id="PS50940">
    <property type="entry name" value="CHIT_BIND_II"/>
    <property type="match status" value="1"/>
</dbReference>
<name>A0A8K0K4A9_LADFU</name>
<sequence>MNSMALFIMSILFLSAQAKQQDLTPGIQCTKDGPLCVDCQTLLNCKKSPNGFNTELIEICDEQSPCDLSTNGCKTGGTCRYEPFSCLNVPDGVHPDPYSCREYHVCFQDTTDDNVCPGLLTFDYIKGSCSNATKPEDCKNLEVCENKGDILLLEGTSYEFICIEETEPYKTLYPKFLTSDALTPEMCTVEGDSPDPADCRGYFHCTPDGGSFKVERRSCGKDEHFDGSPCAPPSCAN</sequence>
<dbReference type="SMART" id="SM00494">
    <property type="entry name" value="ChtBD2"/>
    <property type="match status" value="2"/>
</dbReference>
<dbReference type="GO" id="GO:0008061">
    <property type="term" value="F:chitin binding"/>
    <property type="evidence" value="ECO:0007669"/>
    <property type="project" value="InterPro"/>
</dbReference>
<accession>A0A8K0K4A9</accession>
<organism evidence="3 4">
    <name type="scientific">Ladona fulva</name>
    <name type="common">Scarce chaser dragonfly</name>
    <name type="synonym">Libellula fulva</name>
    <dbReference type="NCBI Taxonomy" id="123851"/>
    <lineage>
        <taxon>Eukaryota</taxon>
        <taxon>Metazoa</taxon>
        <taxon>Ecdysozoa</taxon>
        <taxon>Arthropoda</taxon>
        <taxon>Hexapoda</taxon>
        <taxon>Insecta</taxon>
        <taxon>Pterygota</taxon>
        <taxon>Palaeoptera</taxon>
        <taxon>Odonata</taxon>
        <taxon>Epiprocta</taxon>
        <taxon>Anisoptera</taxon>
        <taxon>Libelluloidea</taxon>
        <taxon>Libellulidae</taxon>
        <taxon>Ladona</taxon>
    </lineage>
</organism>
<dbReference type="OrthoDB" id="6597859at2759"/>
<evidence type="ECO:0000313" key="4">
    <source>
        <dbReference type="Proteomes" id="UP000792457"/>
    </source>
</evidence>
<comment type="caution">
    <text evidence="3">The sequence shown here is derived from an EMBL/GenBank/DDBJ whole genome shotgun (WGS) entry which is preliminary data.</text>
</comment>
<evidence type="ECO:0000259" key="2">
    <source>
        <dbReference type="PROSITE" id="PS50940"/>
    </source>
</evidence>
<evidence type="ECO:0000313" key="3">
    <source>
        <dbReference type="EMBL" id="KAG8225748.1"/>
    </source>
</evidence>
<keyword evidence="4" id="KW-1185">Reference proteome</keyword>
<reference evidence="3" key="2">
    <citation type="submission" date="2017-10" db="EMBL/GenBank/DDBJ databases">
        <title>Ladona fulva Genome sequencing and assembly.</title>
        <authorList>
            <person name="Murali S."/>
            <person name="Richards S."/>
            <person name="Bandaranaike D."/>
            <person name="Bellair M."/>
            <person name="Blankenburg K."/>
            <person name="Chao H."/>
            <person name="Dinh H."/>
            <person name="Doddapaneni H."/>
            <person name="Dugan-Rocha S."/>
            <person name="Elkadiri S."/>
            <person name="Gnanaolivu R."/>
            <person name="Hernandez B."/>
            <person name="Skinner E."/>
            <person name="Javaid M."/>
            <person name="Lee S."/>
            <person name="Li M."/>
            <person name="Ming W."/>
            <person name="Munidasa M."/>
            <person name="Muniz J."/>
            <person name="Nguyen L."/>
            <person name="Hughes D."/>
            <person name="Osuji N."/>
            <person name="Pu L.-L."/>
            <person name="Puazo M."/>
            <person name="Qu C."/>
            <person name="Quiroz J."/>
            <person name="Raj R."/>
            <person name="Weissenberger G."/>
            <person name="Xin Y."/>
            <person name="Zou X."/>
            <person name="Han Y."/>
            <person name="Worley K."/>
            <person name="Muzny D."/>
            <person name="Gibbs R."/>
        </authorList>
    </citation>
    <scope>NUCLEOTIDE SEQUENCE</scope>
    <source>
        <strain evidence="3">Sampled in the wild</strain>
    </source>
</reference>
<dbReference type="GO" id="GO:0005576">
    <property type="term" value="C:extracellular region"/>
    <property type="evidence" value="ECO:0007669"/>
    <property type="project" value="InterPro"/>
</dbReference>
<dbReference type="InterPro" id="IPR002557">
    <property type="entry name" value="Chitin-bd_dom"/>
</dbReference>
<evidence type="ECO:0000256" key="1">
    <source>
        <dbReference type="SAM" id="SignalP"/>
    </source>
</evidence>
<dbReference type="Pfam" id="PF01607">
    <property type="entry name" value="CBM_14"/>
    <property type="match status" value="1"/>
</dbReference>
<gene>
    <name evidence="3" type="ORF">J437_LFUL016103</name>
</gene>
<protein>
    <recommendedName>
        <fullName evidence="2">Chitin-binding type-2 domain-containing protein</fullName>
    </recommendedName>
</protein>
<feature type="domain" description="Chitin-binding type-2" evidence="2">
    <location>
        <begin position="83"/>
        <end position="140"/>
    </location>
</feature>
<dbReference type="AlphaFoldDB" id="A0A8K0K4A9"/>
<dbReference type="SUPFAM" id="SSF57625">
    <property type="entry name" value="Invertebrate chitin-binding proteins"/>
    <property type="match status" value="1"/>
</dbReference>
<reference evidence="3" key="1">
    <citation type="submission" date="2013-04" db="EMBL/GenBank/DDBJ databases">
        <authorList>
            <person name="Qu J."/>
            <person name="Murali S.C."/>
            <person name="Bandaranaike D."/>
            <person name="Bellair M."/>
            <person name="Blankenburg K."/>
            <person name="Chao H."/>
            <person name="Dinh H."/>
            <person name="Doddapaneni H."/>
            <person name="Downs B."/>
            <person name="Dugan-Rocha S."/>
            <person name="Elkadiri S."/>
            <person name="Gnanaolivu R.D."/>
            <person name="Hernandez B."/>
            <person name="Javaid M."/>
            <person name="Jayaseelan J.C."/>
            <person name="Lee S."/>
            <person name="Li M."/>
            <person name="Ming W."/>
            <person name="Munidasa M."/>
            <person name="Muniz J."/>
            <person name="Nguyen L."/>
            <person name="Ongeri F."/>
            <person name="Osuji N."/>
            <person name="Pu L.-L."/>
            <person name="Puazo M."/>
            <person name="Qu C."/>
            <person name="Quiroz J."/>
            <person name="Raj R."/>
            <person name="Weissenberger G."/>
            <person name="Xin Y."/>
            <person name="Zou X."/>
            <person name="Han Y."/>
            <person name="Richards S."/>
            <person name="Worley K."/>
            <person name="Muzny D."/>
            <person name="Gibbs R."/>
        </authorList>
    </citation>
    <scope>NUCLEOTIDE SEQUENCE</scope>
    <source>
        <strain evidence="3">Sampled in the wild</strain>
    </source>
</reference>
<dbReference type="EMBL" id="KZ308251">
    <property type="protein sequence ID" value="KAG8225748.1"/>
    <property type="molecule type" value="Genomic_DNA"/>
</dbReference>
<dbReference type="InterPro" id="IPR036508">
    <property type="entry name" value="Chitin-bd_dom_sf"/>
</dbReference>
<feature type="chain" id="PRO_5035456054" description="Chitin-binding type-2 domain-containing protein" evidence="1">
    <location>
        <begin position="19"/>
        <end position="237"/>
    </location>
</feature>
<keyword evidence="1" id="KW-0732">Signal</keyword>
<proteinExistence type="predicted"/>
<dbReference type="Proteomes" id="UP000792457">
    <property type="component" value="Unassembled WGS sequence"/>
</dbReference>